<reference evidence="1" key="1">
    <citation type="journal article" date="2019" name="bioRxiv">
        <title>The Genome of the Zebra Mussel, Dreissena polymorpha: A Resource for Invasive Species Research.</title>
        <authorList>
            <person name="McCartney M.A."/>
            <person name="Auch B."/>
            <person name="Kono T."/>
            <person name="Mallez S."/>
            <person name="Zhang Y."/>
            <person name="Obille A."/>
            <person name="Becker A."/>
            <person name="Abrahante J.E."/>
            <person name="Garbe J."/>
            <person name="Badalamenti J.P."/>
            <person name="Herman A."/>
            <person name="Mangelson H."/>
            <person name="Liachko I."/>
            <person name="Sullivan S."/>
            <person name="Sone E.D."/>
            <person name="Koren S."/>
            <person name="Silverstein K.A.T."/>
            <person name="Beckman K.B."/>
            <person name="Gohl D.M."/>
        </authorList>
    </citation>
    <scope>NUCLEOTIDE SEQUENCE</scope>
    <source>
        <strain evidence="1">Duluth1</strain>
        <tissue evidence="1">Whole animal</tissue>
    </source>
</reference>
<evidence type="ECO:0000313" key="2">
    <source>
        <dbReference type="Proteomes" id="UP000828390"/>
    </source>
</evidence>
<organism evidence="1 2">
    <name type="scientific">Dreissena polymorpha</name>
    <name type="common">Zebra mussel</name>
    <name type="synonym">Mytilus polymorpha</name>
    <dbReference type="NCBI Taxonomy" id="45954"/>
    <lineage>
        <taxon>Eukaryota</taxon>
        <taxon>Metazoa</taxon>
        <taxon>Spiralia</taxon>
        <taxon>Lophotrochozoa</taxon>
        <taxon>Mollusca</taxon>
        <taxon>Bivalvia</taxon>
        <taxon>Autobranchia</taxon>
        <taxon>Heteroconchia</taxon>
        <taxon>Euheterodonta</taxon>
        <taxon>Imparidentia</taxon>
        <taxon>Neoheterodontei</taxon>
        <taxon>Myida</taxon>
        <taxon>Dreissenoidea</taxon>
        <taxon>Dreissenidae</taxon>
        <taxon>Dreissena</taxon>
    </lineage>
</organism>
<dbReference type="AlphaFoldDB" id="A0A9D4LB79"/>
<name>A0A9D4LB79_DREPO</name>
<reference evidence="1" key="2">
    <citation type="submission" date="2020-11" db="EMBL/GenBank/DDBJ databases">
        <authorList>
            <person name="McCartney M.A."/>
            <person name="Auch B."/>
            <person name="Kono T."/>
            <person name="Mallez S."/>
            <person name="Becker A."/>
            <person name="Gohl D.M."/>
            <person name="Silverstein K.A.T."/>
            <person name="Koren S."/>
            <person name="Bechman K.B."/>
            <person name="Herman A."/>
            <person name="Abrahante J.E."/>
            <person name="Garbe J."/>
        </authorList>
    </citation>
    <scope>NUCLEOTIDE SEQUENCE</scope>
    <source>
        <strain evidence="1">Duluth1</strain>
        <tissue evidence="1">Whole animal</tissue>
    </source>
</reference>
<keyword evidence="2" id="KW-1185">Reference proteome</keyword>
<dbReference type="EMBL" id="JAIWYP010000003">
    <property type="protein sequence ID" value="KAH3855278.1"/>
    <property type="molecule type" value="Genomic_DNA"/>
</dbReference>
<protein>
    <submittedName>
        <fullName evidence="1">Uncharacterized protein</fullName>
    </submittedName>
</protein>
<evidence type="ECO:0000313" key="1">
    <source>
        <dbReference type="EMBL" id="KAH3855278.1"/>
    </source>
</evidence>
<comment type="caution">
    <text evidence="1">The sequence shown here is derived from an EMBL/GenBank/DDBJ whole genome shotgun (WGS) entry which is preliminary data.</text>
</comment>
<dbReference type="Proteomes" id="UP000828390">
    <property type="component" value="Unassembled WGS sequence"/>
</dbReference>
<sequence>MYRLAASVEYQRAFSAYLGPQHQDVIVQACSDKIERMSRYAPRGLVVNRLALEPLYTQNKNQRNFQRYDAYLHDLHTNNSII</sequence>
<proteinExistence type="predicted"/>
<accession>A0A9D4LB79</accession>
<gene>
    <name evidence="1" type="ORF">DPMN_097843</name>
</gene>